<dbReference type="Pfam" id="PF11306">
    <property type="entry name" value="DUF3108"/>
    <property type="match status" value="1"/>
</dbReference>
<keyword evidence="3" id="KW-1185">Reference proteome</keyword>
<accession>A0A3M9ND89</accession>
<evidence type="ECO:0000256" key="1">
    <source>
        <dbReference type="SAM" id="SignalP"/>
    </source>
</evidence>
<gene>
    <name evidence="2" type="ORF">EFY79_12430</name>
</gene>
<name>A0A3M9ND89_9BACT</name>
<evidence type="ECO:0000313" key="3">
    <source>
        <dbReference type="Proteomes" id="UP000267223"/>
    </source>
</evidence>
<evidence type="ECO:0000313" key="2">
    <source>
        <dbReference type="EMBL" id="RNI35759.1"/>
    </source>
</evidence>
<reference evidence="2 3" key="1">
    <citation type="submission" date="2018-11" db="EMBL/GenBank/DDBJ databases">
        <title>Draft genome sequence of Ferruginibacter sp. BO-59.</title>
        <authorList>
            <person name="Im W.T."/>
        </authorList>
    </citation>
    <scope>NUCLEOTIDE SEQUENCE [LARGE SCALE GENOMIC DNA]</scope>
    <source>
        <strain evidence="2 3">BO-59</strain>
    </source>
</reference>
<feature type="signal peptide" evidence="1">
    <location>
        <begin position="1"/>
        <end position="20"/>
    </location>
</feature>
<sequence>MTSLKAIVSLLFLLFSSAQQPDAPFCGIKNTAFKDGEEVTMRVYYTTLGLYVGAGEAKFSINLEKFNGVPVYHCVGVGNTYSFFDNFYKVRDRYETYIDTATMLPVKFIRNVNEGGSKIYNNVTFNHKAGTAVSTHGLFKVTSCIQDVISSVYYARNINFDRYKVGDKIPFDMFLDDEIYHLYLRYEGKETVKTKYGKFRAIKFKPLLIKGSIFEGGEKMNVWVSDDPNHLLLRAESPISVGSVKVDMMSYKNLRYPLTSLIKK</sequence>
<dbReference type="OrthoDB" id="9808473at2"/>
<comment type="caution">
    <text evidence="2">The sequence shown here is derived from an EMBL/GenBank/DDBJ whole genome shotgun (WGS) entry which is preliminary data.</text>
</comment>
<dbReference type="EMBL" id="RJJR01000009">
    <property type="protein sequence ID" value="RNI35759.1"/>
    <property type="molecule type" value="Genomic_DNA"/>
</dbReference>
<feature type="chain" id="PRO_5018324774" evidence="1">
    <location>
        <begin position="21"/>
        <end position="264"/>
    </location>
</feature>
<dbReference type="Proteomes" id="UP000267223">
    <property type="component" value="Unassembled WGS sequence"/>
</dbReference>
<proteinExistence type="predicted"/>
<dbReference type="AlphaFoldDB" id="A0A3M9ND89"/>
<dbReference type="InterPro" id="IPR021457">
    <property type="entry name" value="DUF3108"/>
</dbReference>
<protein>
    <submittedName>
        <fullName evidence="2">DUF3108 domain-containing protein</fullName>
    </submittedName>
</protein>
<keyword evidence="1" id="KW-0732">Signal</keyword>
<organism evidence="2 3">
    <name type="scientific">Hanamia caeni</name>
    <dbReference type="NCBI Taxonomy" id="2294116"/>
    <lineage>
        <taxon>Bacteria</taxon>
        <taxon>Pseudomonadati</taxon>
        <taxon>Bacteroidota</taxon>
        <taxon>Chitinophagia</taxon>
        <taxon>Chitinophagales</taxon>
        <taxon>Chitinophagaceae</taxon>
        <taxon>Hanamia</taxon>
    </lineage>
</organism>